<dbReference type="Proteomes" id="UP000835052">
    <property type="component" value="Unassembled WGS sequence"/>
</dbReference>
<feature type="region of interest" description="Disordered" evidence="1">
    <location>
        <begin position="59"/>
        <end position="84"/>
    </location>
</feature>
<dbReference type="EMBL" id="CAJGYM010000001">
    <property type="protein sequence ID" value="CAD6184293.1"/>
    <property type="molecule type" value="Genomic_DNA"/>
</dbReference>
<sequence>MSQADRFAPSNNQKSSKVSTQKKSTLDGRPPWNSDTYIEGYDDVDEKGHIRRKYVAVENKTRSQAQQDELNQSWTHSLRAETHK</sequence>
<proteinExistence type="predicted"/>
<evidence type="ECO:0000313" key="3">
    <source>
        <dbReference type="Proteomes" id="UP000835052"/>
    </source>
</evidence>
<evidence type="ECO:0000256" key="1">
    <source>
        <dbReference type="SAM" id="MobiDB-lite"/>
    </source>
</evidence>
<evidence type="ECO:0000313" key="2">
    <source>
        <dbReference type="EMBL" id="CAD6184293.1"/>
    </source>
</evidence>
<organism evidence="2 3">
    <name type="scientific">Caenorhabditis auriculariae</name>
    <dbReference type="NCBI Taxonomy" id="2777116"/>
    <lineage>
        <taxon>Eukaryota</taxon>
        <taxon>Metazoa</taxon>
        <taxon>Ecdysozoa</taxon>
        <taxon>Nematoda</taxon>
        <taxon>Chromadorea</taxon>
        <taxon>Rhabditida</taxon>
        <taxon>Rhabditina</taxon>
        <taxon>Rhabditomorpha</taxon>
        <taxon>Rhabditoidea</taxon>
        <taxon>Rhabditidae</taxon>
        <taxon>Peloderinae</taxon>
        <taxon>Caenorhabditis</taxon>
    </lineage>
</organism>
<keyword evidence="3" id="KW-1185">Reference proteome</keyword>
<gene>
    <name evidence="2" type="ORF">CAUJ_LOCUS212</name>
</gene>
<accession>A0A8S1GNX5</accession>
<comment type="caution">
    <text evidence="2">The sequence shown here is derived from an EMBL/GenBank/DDBJ whole genome shotgun (WGS) entry which is preliminary data.</text>
</comment>
<feature type="compositionally biased region" description="Low complexity" evidence="1">
    <location>
        <begin position="10"/>
        <end position="23"/>
    </location>
</feature>
<dbReference type="OrthoDB" id="5872869at2759"/>
<feature type="region of interest" description="Disordered" evidence="1">
    <location>
        <begin position="1"/>
        <end position="40"/>
    </location>
</feature>
<reference evidence="2" key="1">
    <citation type="submission" date="2020-10" db="EMBL/GenBank/DDBJ databases">
        <authorList>
            <person name="Kikuchi T."/>
        </authorList>
    </citation>
    <scope>NUCLEOTIDE SEQUENCE</scope>
    <source>
        <strain evidence="2">NKZ352</strain>
    </source>
</reference>
<name>A0A8S1GNX5_9PELO</name>
<feature type="compositionally biased region" description="Polar residues" evidence="1">
    <location>
        <begin position="62"/>
        <end position="76"/>
    </location>
</feature>
<dbReference type="AlphaFoldDB" id="A0A8S1GNX5"/>
<protein>
    <submittedName>
        <fullName evidence="2">Uncharacterized protein</fullName>
    </submittedName>
</protein>